<evidence type="ECO:0000313" key="3">
    <source>
        <dbReference type="Proteomes" id="UP000639338"/>
    </source>
</evidence>
<feature type="compositionally biased region" description="Basic and acidic residues" evidence="1">
    <location>
        <begin position="267"/>
        <end position="294"/>
    </location>
</feature>
<evidence type="ECO:0000256" key="1">
    <source>
        <dbReference type="SAM" id="MobiDB-lite"/>
    </source>
</evidence>
<evidence type="ECO:0008006" key="4">
    <source>
        <dbReference type="Google" id="ProtNLM"/>
    </source>
</evidence>
<feature type="compositionally biased region" description="Polar residues" evidence="1">
    <location>
        <begin position="82"/>
        <end position="95"/>
    </location>
</feature>
<accession>A0A834Y0B2</accession>
<gene>
    <name evidence="2" type="ORF">HCN44_006515</name>
</gene>
<keyword evidence="3" id="KW-1185">Reference proteome</keyword>
<proteinExistence type="predicted"/>
<sequence>MNIRTHDPEDIKKHKKDFSDAFYLCSDLLKKNEYCEEKNEKISLKSGALAQQMYKSMLDIWDETLKSYDQTTNNPDKKKPASVTSTSTSANQQVTEELKQTNKYKNNKRKIPDSNLDTDDDDDDYKPPRQRKKQVDFDDKVHVVNLARKHPRWSLSKLKNKSGCHRLSSNDQLSTWMRQVDIGQLKQKMEQKINQWVYDKFIEYKKNNITVDNDLLKQWVYCAKKDCCPKAICSVEATSCWLFRFKKEYCIIGNSNDLFIADPKTDEKKVDVKNEPSNHQKSDKKEVKNKKEPLLVDLDDDDDDDDEQNEEEDEEEAGKNKETTLTNKNKQDQQIENNNKKTTMTVHSDDKPNEKEKENKKEPLLITLDSESSDEEIETNKITEFTIKKELIQDDEKELENKTPLALEVNQSHKNIAHKKKPAAIILKENERKKNEMNCDDKIKKINKSIFKKCIEVTLKNEKFNDETIKHWAIEAANLHFPEIKIFEWVPSDNWLTKFKRTHSIIGQSPNLQVDKKYLNLLAKLHQENKASGNIAVDKIKKEPF</sequence>
<protein>
    <recommendedName>
        <fullName evidence="4">HTH CENPB-type domain-containing protein</fullName>
    </recommendedName>
</protein>
<name>A0A834Y0B2_APHGI</name>
<feature type="compositionally biased region" description="Basic and acidic residues" evidence="1">
    <location>
        <begin position="347"/>
        <end position="363"/>
    </location>
</feature>
<feature type="region of interest" description="Disordered" evidence="1">
    <location>
        <begin position="71"/>
        <end position="136"/>
    </location>
</feature>
<reference evidence="2 3" key="1">
    <citation type="submission" date="2020-08" db="EMBL/GenBank/DDBJ databases">
        <title>Aphidius gifuensis genome sequencing and assembly.</title>
        <authorList>
            <person name="Du Z."/>
        </authorList>
    </citation>
    <scope>NUCLEOTIDE SEQUENCE [LARGE SCALE GENOMIC DNA]</scope>
    <source>
        <strain evidence="2">YNYX2018</strain>
        <tissue evidence="2">Adults</tissue>
    </source>
</reference>
<feature type="compositionally biased region" description="Acidic residues" evidence="1">
    <location>
        <begin position="297"/>
        <end position="316"/>
    </location>
</feature>
<feature type="region of interest" description="Disordered" evidence="1">
    <location>
        <begin position="267"/>
        <end position="377"/>
    </location>
</feature>
<dbReference type="EMBL" id="JACMRX010000002">
    <property type="protein sequence ID" value="KAF7995408.1"/>
    <property type="molecule type" value="Genomic_DNA"/>
</dbReference>
<feature type="compositionally biased region" description="Polar residues" evidence="1">
    <location>
        <begin position="332"/>
        <end position="346"/>
    </location>
</feature>
<organism evidence="2 3">
    <name type="scientific">Aphidius gifuensis</name>
    <name type="common">Parasitoid wasp</name>
    <dbReference type="NCBI Taxonomy" id="684658"/>
    <lineage>
        <taxon>Eukaryota</taxon>
        <taxon>Metazoa</taxon>
        <taxon>Ecdysozoa</taxon>
        <taxon>Arthropoda</taxon>
        <taxon>Hexapoda</taxon>
        <taxon>Insecta</taxon>
        <taxon>Pterygota</taxon>
        <taxon>Neoptera</taxon>
        <taxon>Endopterygota</taxon>
        <taxon>Hymenoptera</taxon>
        <taxon>Apocrita</taxon>
        <taxon>Ichneumonoidea</taxon>
        <taxon>Braconidae</taxon>
        <taxon>Aphidiinae</taxon>
        <taxon>Aphidius</taxon>
    </lineage>
</organism>
<dbReference type="Proteomes" id="UP000639338">
    <property type="component" value="Unassembled WGS sequence"/>
</dbReference>
<dbReference type="OrthoDB" id="7691932at2759"/>
<dbReference type="AlphaFoldDB" id="A0A834Y0B2"/>
<comment type="caution">
    <text evidence="2">The sequence shown here is derived from an EMBL/GenBank/DDBJ whole genome shotgun (WGS) entry which is preliminary data.</text>
</comment>
<evidence type="ECO:0000313" key="2">
    <source>
        <dbReference type="EMBL" id="KAF7995408.1"/>
    </source>
</evidence>